<dbReference type="EMBL" id="SIXF01000009">
    <property type="protein sequence ID" value="TBO42193.1"/>
    <property type="molecule type" value="Genomic_DNA"/>
</dbReference>
<evidence type="ECO:0000313" key="2">
    <source>
        <dbReference type="Proteomes" id="UP000291819"/>
    </source>
</evidence>
<dbReference type="AlphaFoldDB" id="A0A4Q9HCU1"/>
<proteinExistence type="predicted"/>
<dbReference type="OrthoDB" id="1910631at2"/>
<reference evidence="1 2" key="1">
    <citation type="submission" date="2019-02" db="EMBL/GenBank/DDBJ databases">
        <title>Pedobacter kyonggii whole genome sequence analysis.</title>
        <authorList>
            <person name="Dahal R.H."/>
        </authorList>
    </citation>
    <scope>NUCLEOTIDE SEQUENCE [LARGE SCALE GENOMIC DNA]</scope>
    <source>
        <strain evidence="1 2">K-4-11-1</strain>
    </source>
</reference>
<sequence length="308" mass="36093">MSTQNHKIVVIIPYFGYWPNYFNIFLKGCEHNDWLDILFFTDCHLPQEKPKNVTFIKATLHEISLLATKKLGIDITIASPYKLCDFRPCYGVIFEDYLKDYDYWGYGDIDLVYGDLKPFIVNRIAEGFDVLSNRSEILSGSLAFFKNTNFIKNLYAQSSLLIDQFTAPDYKGLDETAHNHTTWQGGDKLDLPPHCFTYLIANEDKKGTIRASFLSTCKEQIEGSEIIHYQNGLVSFEETSLAYYHYVCNKNRYEYRLPKWHDIPTSFFITATGFYKTDKFYRFINNYRKISGFISNILIRIWKRLTKN</sequence>
<evidence type="ECO:0000313" key="1">
    <source>
        <dbReference type="EMBL" id="TBO42193.1"/>
    </source>
</evidence>
<dbReference type="Proteomes" id="UP000291819">
    <property type="component" value="Unassembled WGS sequence"/>
</dbReference>
<protein>
    <submittedName>
        <fullName evidence="1">Uncharacterized protein</fullName>
    </submittedName>
</protein>
<dbReference type="RefSeq" id="WP_131030212.1">
    <property type="nucleotide sequence ID" value="NZ_SIXF01000009.1"/>
</dbReference>
<organism evidence="1 2">
    <name type="scientific">Pedobacter kyonggii</name>
    <dbReference type="NCBI Taxonomy" id="1926871"/>
    <lineage>
        <taxon>Bacteria</taxon>
        <taxon>Pseudomonadati</taxon>
        <taxon>Bacteroidota</taxon>
        <taxon>Sphingobacteriia</taxon>
        <taxon>Sphingobacteriales</taxon>
        <taxon>Sphingobacteriaceae</taxon>
        <taxon>Pedobacter</taxon>
    </lineage>
</organism>
<dbReference type="InterPro" id="IPR046733">
    <property type="entry name" value="DUF6625"/>
</dbReference>
<comment type="caution">
    <text evidence="1">The sequence shown here is derived from an EMBL/GenBank/DDBJ whole genome shotgun (WGS) entry which is preliminary data.</text>
</comment>
<name>A0A4Q9HCU1_9SPHI</name>
<keyword evidence="2" id="KW-1185">Reference proteome</keyword>
<accession>A0A4Q9HCU1</accession>
<gene>
    <name evidence="1" type="ORF">EYS08_11745</name>
</gene>
<dbReference type="Pfam" id="PF20330">
    <property type="entry name" value="DUF6625"/>
    <property type="match status" value="1"/>
</dbReference>